<evidence type="ECO:0000313" key="1">
    <source>
        <dbReference type="EMBL" id="MDY0405731.1"/>
    </source>
</evidence>
<evidence type="ECO:0000313" key="2">
    <source>
        <dbReference type="Proteomes" id="UP001228376"/>
    </source>
</evidence>
<dbReference type="RefSeq" id="WP_320384911.1">
    <property type="nucleotide sequence ID" value="NZ_JAROCA020000001.1"/>
</dbReference>
<dbReference type="SUPFAM" id="SSF140415">
    <property type="entry name" value="YppE-like"/>
    <property type="match status" value="1"/>
</dbReference>
<dbReference type="Proteomes" id="UP001228376">
    <property type="component" value="Unassembled WGS sequence"/>
</dbReference>
<comment type="caution">
    <text evidence="1">The sequence shown here is derived from an EMBL/GenBank/DDBJ whole genome shotgun (WGS) entry which is preliminary data.</text>
</comment>
<protein>
    <submittedName>
        <fullName evidence="1">DUF1798 family protein</fullName>
    </submittedName>
</protein>
<dbReference type="InterPro" id="IPR014913">
    <property type="entry name" value="YppE-like"/>
</dbReference>
<accession>A0ABU5CIE1</accession>
<gene>
    <name evidence="1" type="ORF">P5G51_010300</name>
</gene>
<sequence length="79" mass="9455">MYQLLEQWETNALAAVKEKKANVHPQQIISTRENMGLLLMHSFYIDIRKRRYMEIYYSCMYVFDLLAKSLQENFTAGEE</sequence>
<dbReference type="InterPro" id="IPR023351">
    <property type="entry name" value="YppE-like_sf"/>
</dbReference>
<dbReference type="EMBL" id="JAROCA020000001">
    <property type="protein sequence ID" value="MDY0405731.1"/>
    <property type="molecule type" value="Genomic_DNA"/>
</dbReference>
<reference evidence="1 2" key="1">
    <citation type="submission" date="2023-10" db="EMBL/GenBank/DDBJ databases">
        <title>179-bfca-hs.</title>
        <authorList>
            <person name="Miliotis G."/>
            <person name="Sengupta P."/>
            <person name="Hameed A."/>
            <person name="Chuvochina M."/>
            <person name="Mcdonagh F."/>
            <person name="Simpson A.C."/>
            <person name="Singh N.K."/>
            <person name="Rekha P.D."/>
            <person name="Raman K."/>
            <person name="Hugenholtz P."/>
            <person name="Venkateswaran K."/>
        </authorList>
    </citation>
    <scope>NUCLEOTIDE SEQUENCE [LARGE SCALE GENOMIC DNA]</scope>
    <source>
        <strain evidence="1 2">179-BFC-A-HS</strain>
    </source>
</reference>
<dbReference type="Pfam" id="PF08807">
    <property type="entry name" value="DUF1798"/>
    <property type="match status" value="1"/>
</dbReference>
<organism evidence="1 2">
    <name type="scientific">Tigheibacillus jepli</name>
    <dbReference type="NCBI Taxonomy" id="3035914"/>
    <lineage>
        <taxon>Bacteria</taxon>
        <taxon>Bacillati</taxon>
        <taxon>Bacillota</taxon>
        <taxon>Bacilli</taxon>
        <taxon>Bacillales</taxon>
        <taxon>Bacillaceae</taxon>
        <taxon>Tigheibacillus</taxon>
    </lineage>
</organism>
<name>A0ABU5CIE1_9BACI</name>
<keyword evidence="2" id="KW-1185">Reference proteome</keyword>
<proteinExistence type="predicted"/>
<dbReference type="Gene3D" id="1.20.120.440">
    <property type="entry name" value="YppE-like"/>
    <property type="match status" value="1"/>
</dbReference>